<evidence type="ECO:0000256" key="2">
    <source>
        <dbReference type="ARBA" id="ARBA00022729"/>
    </source>
</evidence>
<keyword evidence="2 3" id="KW-0732">Signal</keyword>
<dbReference type="InterPro" id="IPR028082">
    <property type="entry name" value="Peripla_BP_I"/>
</dbReference>
<dbReference type="PANTHER" id="PTHR47235">
    <property type="entry name" value="BLR6548 PROTEIN"/>
    <property type="match status" value="1"/>
</dbReference>
<dbReference type="SUPFAM" id="SSF53822">
    <property type="entry name" value="Periplasmic binding protein-like I"/>
    <property type="match status" value="1"/>
</dbReference>
<dbReference type="AlphaFoldDB" id="A0A2V4MIG5"/>
<dbReference type="OrthoDB" id="9147078at2"/>
<protein>
    <submittedName>
        <fullName evidence="5">Branched-chain amino acid ABC transporter substrate-binding protein</fullName>
    </submittedName>
</protein>
<sequence length="394" mass="41681">MTNKLLTYTAATLMALGTTAQAQQGVTDDTVKIGVQTDLSGPLATWGVFATNGVRLRFDQANEAGGVHGRTIKLFVEDTKYEVPMAARATNKLVQRDGVFAMLMGAGTSQTLASMKILDSKGIPNLFPLTGAASMTEPFNRLHFSQFASYRDGVIAGLRHFAEGGAKKVCVQSVANEFGEEINAGVAIAVEQNDLEVVYKGSHKVTETDFAGVATAIKNTDCEVLAMGSAIKDSITLYATLRQLGWDKPMLGSMVPYTPIVAAAGDGKLTEGMYIASSVLSTNLDGSEVDLDSLDEDLQAFAKAYEAAYGEPATLQAQMGYVAADLTVLALENAGRDLTVDGLIAGIEQITEYNDIFGGPTLSFGPDKHAGGDGFVMVQSQGGDWVVVETDLPY</sequence>
<dbReference type="Proteomes" id="UP000248012">
    <property type="component" value="Unassembled WGS sequence"/>
</dbReference>
<proteinExistence type="inferred from homology"/>
<feature type="signal peptide" evidence="3">
    <location>
        <begin position="1"/>
        <end position="22"/>
    </location>
</feature>
<gene>
    <name evidence="5" type="ORF">DI396_15790</name>
</gene>
<organism evidence="5 6">
    <name type="scientific">Litorivita pollutaquae</name>
    <dbReference type="NCBI Taxonomy" id="2200892"/>
    <lineage>
        <taxon>Bacteria</taxon>
        <taxon>Pseudomonadati</taxon>
        <taxon>Pseudomonadota</taxon>
        <taxon>Alphaproteobacteria</taxon>
        <taxon>Rhodobacterales</taxon>
        <taxon>Paracoccaceae</taxon>
        <taxon>Litorivita</taxon>
    </lineage>
</organism>
<evidence type="ECO:0000313" key="5">
    <source>
        <dbReference type="EMBL" id="PYC46375.1"/>
    </source>
</evidence>
<evidence type="ECO:0000259" key="4">
    <source>
        <dbReference type="Pfam" id="PF13458"/>
    </source>
</evidence>
<reference evidence="5 6" key="1">
    <citation type="submission" date="2018-05" db="EMBL/GenBank/DDBJ databases">
        <title>Oceanovita maritima gen. nov., sp. nov., a marine bacterium in the family Rhodobacteraceae isolated from surface seawater of Lundu port Xiamen, China.</title>
        <authorList>
            <person name="Hetharua B.H."/>
            <person name="Min D."/>
            <person name="Liao H."/>
            <person name="Tian Y."/>
        </authorList>
    </citation>
    <scope>NUCLEOTIDE SEQUENCE [LARGE SCALE GENOMIC DNA]</scope>
    <source>
        <strain evidence="5 6">FSX-11</strain>
    </source>
</reference>
<dbReference type="RefSeq" id="WP_110797338.1">
    <property type="nucleotide sequence ID" value="NZ_KZ826494.1"/>
</dbReference>
<dbReference type="CDD" id="cd06343">
    <property type="entry name" value="PBP1_ABC_ligand_binding-like"/>
    <property type="match status" value="1"/>
</dbReference>
<dbReference type="InterPro" id="IPR028081">
    <property type="entry name" value="Leu-bd"/>
</dbReference>
<dbReference type="Pfam" id="PF13458">
    <property type="entry name" value="Peripla_BP_6"/>
    <property type="match status" value="1"/>
</dbReference>
<feature type="domain" description="Leucine-binding protein" evidence="4">
    <location>
        <begin position="30"/>
        <end position="382"/>
    </location>
</feature>
<evidence type="ECO:0000256" key="1">
    <source>
        <dbReference type="ARBA" id="ARBA00010062"/>
    </source>
</evidence>
<evidence type="ECO:0000256" key="3">
    <source>
        <dbReference type="SAM" id="SignalP"/>
    </source>
</evidence>
<accession>A0A2V4MIG5</accession>
<dbReference type="EMBL" id="QFVT01000015">
    <property type="protein sequence ID" value="PYC46375.1"/>
    <property type="molecule type" value="Genomic_DNA"/>
</dbReference>
<evidence type="ECO:0000313" key="6">
    <source>
        <dbReference type="Proteomes" id="UP000248012"/>
    </source>
</evidence>
<dbReference type="PANTHER" id="PTHR47235:SF1">
    <property type="entry name" value="BLR6548 PROTEIN"/>
    <property type="match status" value="1"/>
</dbReference>
<keyword evidence="6" id="KW-1185">Reference proteome</keyword>
<comment type="similarity">
    <text evidence="1">Belongs to the leucine-binding protein family.</text>
</comment>
<feature type="chain" id="PRO_5015882297" evidence="3">
    <location>
        <begin position="23"/>
        <end position="394"/>
    </location>
</feature>
<name>A0A2V4MIG5_9RHOB</name>
<comment type="caution">
    <text evidence="5">The sequence shown here is derived from an EMBL/GenBank/DDBJ whole genome shotgun (WGS) entry which is preliminary data.</text>
</comment>
<dbReference type="Gene3D" id="3.40.50.2300">
    <property type="match status" value="2"/>
</dbReference>